<organism evidence="8 9">
    <name type="scientific">Bifidobacterium pullorum</name>
    <dbReference type="NCBI Taxonomy" id="78448"/>
    <lineage>
        <taxon>Bacteria</taxon>
        <taxon>Bacillati</taxon>
        <taxon>Actinomycetota</taxon>
        <taxon>Actinomycetes</taxon>
        <taxon>Bifidobacteriales</taxon>
        <taxon>Bifidobacteriaceae</taxon>
        <taxon>Bifidobacterium</taxon>
    </lineage>
</organism>
<keyword evidence="3 6" id="KW-0812">Transmembrane</keyword>
<dbReference type="EMBL" id="JGZJ01000006">
    <property type="protein sequence ID" value="KFI83447.1"/>
    <property type="molecule type" value="Genomic_DNA"/>
</dbReference>
<dbReference type="InterPro" id="IPR036259">
    <property type="entry name" value="MFS_trans_sf"/>
</dbReference>
<accession>A0A7V8HQP1</accession>
<feature type="transmembrane region" description="Helical" evidence="6">
    <location>
        <begin position="210"/>
        <end position="231"/>
    </location>
</feature>
<evidence type="ECO:0000256" key="6">
    <source>
        <dbReference type="SAM" id="Phobius"/>
    </source>
</evidence>
<dbReference type="Pfam" id="PF07690">
    <property type="entry name" value="MFS_1"/>
    <property type="match status" value="1"/>
</dbReference>
<name>A0A7V8HQP1_9BIFI</name>
<reference evidence="8 9" key="1">
    <citation type="submission" date="2014-03" db="EMBL/GenBank/DDBJ databases">
        <title>Genomics of Bifidobacteria.</title>
        <authorList>
            <person name="Ventura M."/>
            <person name="Milani C."/>
            <person name="Lugli G.A."/>
        </authorList>
    </citation>
    <scope>NUCLEOTIDE SEQUENCE [LARGE SCALE GENOMIC DNA]</scope>
    <source>
        <strain evidence="8 9">LMG 21816</strain>
    </source>
</reference>
<comment type="caution">
    <text evidence="8">The sequence shown here is derived from an EMBL/GenBank/DDBJ whole genome shotgun (WGS) entry which is preliminary data.</text>
</comment>
<feature type="transmembrane region" description="Helical" evidence="6">
    <location>
        <begin position="251"/>
        <end position="270"/>
    </location>
</feature>
<comment type="subcellular location">
    <subcellularLocation>
        <location evidence="1">Cell membrane</location>
        <topology evidence="1">Multi-pass membrane protein</topology>
    </subcellularLocation>
</comment>
<keyword evidence="2" id="KW-0813">Transport</keyword>
<feature type="transmembrane region" description="Helical" evidence="6">
    <location>
        <begin position="178"/>
        <end position="198"/>
    </location>
</feature>
<feature type="domain" description="Major facilitator superfamily (MFS) profile" evidence="7">
    <location>
        <begin position="26"/>
        <end position="489"/>
    </location>
</feature>
<feature type="transmembrane region" description="Helical" evidence="6">
    <location>
        <begin position="290"/>
        <end position="311"/>
    </location>
</feature>
<feature type="transmembrane region" description="Helical" evidence="6">
    <location>
        <begin position="91"/>
        <end position="110"/>
    </location>
</feature>
<proteinExistence type="predicted"/>
<evidence type="ECO:0000256" key="5">
    <source>
        <dbReference type="ARBA" id="ARBA00023136"/>
    </source>
</evidence>
<dbReference type="InterPro" id="IPR020846">
    <property type="entry name" value="MFS_dom"/>
</dbReference>
<dbReference type="SUPFAM" id="SSF103473">
    <property type="entry name" value="MFS general substrate transporter"/>
    <property type="match status" value="1"/>
</dbReference>
<evidence type="ECO:0000259" key="7">
    <source>
        <dbReference type="PROSITE" id="PS50850"/>
    </source>
</evidence>
<feature type="transmembrane region" description="Helical" evidence="6">
    <location>
        <begin position="465"/>
        <end position="485"/>
    </location>
</feature>
<feature type="transmembrane region" description="Helical" evidence="6">
    <location>
        <begin position="427"/>
        <end position="445"/>
    </location>
</feature>
<dbReference type="Gene3D" id="1.20.1250.20">
    <property type="entry name" value="MFS general substrate transporter like domains"/>
    <property type="match status" value="2"/>
</dbReference>
<evidence type="ECO:0000256" key="1">
    <source>
        <dbReference type="ARBA" id="ARBA00004651"/>
    </source>
</evidence>
<feature type="transmembrane region" description="Helical" evidence="6">
    <location>
        <begin position="150"/>
        <end position="172"/>
    </location>
</feature>
<evidence type="ECO:0000313" key="9">
    <source>
        <dbReference type="Proteomes" id="UP000029109"/>
    </source>
</evidence>
<feature type="transmembrane region" description="Helical" evidence="6">
    <location>
        <begin position="357"/>
        <end position="378"/>
    </location>
</feature>
<dbReference type="InterPro" id="IPR011701">
    <property type="entry name" value="MFS"/>
</dbReference>
<sequence length="496" mass="51906">MNTRETTNTAGGVAVDERIPMKLIGAIVAVGSLAFIGILTETVMTVLFPQLMREFNVDTATVQWITTIYLLAVAATMPLSSFIKRRFRNKTIFVAAVVLAVLGSLIMIVAQAFPLILAARVIQGIGSGMATPLMMNIILEQSPRSKVGRLMGVGSLVITVAPAIGPTVGGAVTSVLPWRAIFVIVIPIILLISLPVGLKCIQQKHPTEDAVLNPLQFVAIVLALCGLIMFLNQAGVAVGAAVSGGEMTMPALVAVVSLVAGIGSLLFFGWSSRRSFSPLIRLGFLRNRIVLLHLLPYAILPMVGIGFGYVITNLAQLSLGTDAFVAGALVLPGALIGAFCAPIGGMLYDKFGPTRPILTAFVVATIATVLLLVCSMHLTPALLAGLYFIFGLSYALEFSNIMTSALREVPPAFTPDGNAVFQTSMQFGGAAGTALFSTILSVAQAGSGEEGSPEFAHATAVGGAWTFAVMTAICALSVVCLAMAFRLRGRASRSAH</sequence>
<feature type="transmembrane region" description="Helical" evidence="6">
    <location>
        <begin position="384"/>
        <end position="406"/>
    </location>
</feature>
<dbReference type="PROSITE" id="PS50850">
    <property type="entry name" value="MFS"/>
    <property type="match status" value="1"/>
</dbReference>
<dbReference type="PRINTS" id="PR01036">
    <property type="entry name" value="TCRTETB"/>
</dbReference>
<evidence type="ECO:0000256" key="3">
    <source>
        <dbReference type="ARBA" id="ARBA00022692"/>
    </source>
</evidence>
<dbReference type="Proteomes" id="UP000029109">
    <property type="component" value="Unassembled WGS sequence"/>
</dbReference>
<dbReference type="GO" id="GO:0005886">
    <property type="term" value="C:plasma membrane"/>
    <property type="evidence" value="ECO:0007669"/>
    <property type="project" value="UniProtKB-SubCell"/>
</dbReference>
<keyword evidence="4 6" id="KW-1133">Transmembrane helix</keyword>
<gene>
    <name evidence="8" type="ORF">BPULL_1620</name>
</gene>
<feature type="transmembrane region" description="Helical" evidence="6">
    <location>
        <begin position="116"/>
        <end position="138"/>
    </location>
</feature>
<protein>
    <submittedName>
        <fullName evidence="8">Efflux-type transporter</fullName>
    </submittedName>
</protein>
<feature type="transmembrane region" description="Helical" evidence="6">
    <location>
        <begin position="60"/>
        <end position="79"/>
    </location>
</feature>
<evidence type="ECO:0000313" key="8">
    <source>
        <dbReference type="EMBL" id="KFI83447.1"/>
    </source>
</evidence>
<evidence type="ECO:0000256" key="4">
    <source>
        <dbReference type="ARBA" id="ARBA00022989"/>
    </source>
</evidence>
<dbReference type="PANTHER" id="PTHR42718:SF9">
    <property type="entry name" value="MAJOR FACILITATOR SUPERFAMILY MULTIDRUG TRANSPORTER MFSC"/>
    <property type="match status" value="1"/>
</dbReference>
<dbReference type="AlphaFoldDB" id="A0A7V8HQP1"/>
<dbReference type="PANTHER" id="PTHR42718">
    <property type="entry name" value="MAJOR FACILITATOR SUPERFAMILY MULTIDRUG TRANSPORTER MFSC"/>
    <property type="match status" value="1"/>
</dbReference>
<feature type="transmembrane region" description="Helical" evidence="6">
    <location>
        <begin position="23"/>
        <end position="48"/>
    </location>
</feature>
<feature type="transmembrane region" description="Helical" evidence="6">
    <location>
        <begin position="323"/>
        <end position="345"/>
    </location>
</feature>
<evidence type="ECO:0000256" key="2">
    <source>
        <dbReference type="ARBA" id="ARBA00022448"/>
    </source>
</evidence>
<dbReference type="GO" id="GO:0022857">
    <property type="term" value="F:transmembrane transporter activity"/>
    <property type="evidence" value="ECO:0007669"/>
    <property type="project" value="InterPro"/>
</dbReference>
<keyword evidence="5 6" id="KW-0472">Membrane</keyword>